<keyword evidence="9" id="KW-0614">Plasmid</keyword>
<evidence type="ECO:0000313" key="9">
    <source>
        <dbReference type="EMBL" id="ASY65769.1"/>
    </source>
</evidence>
<protein>
    <recommendedName>
        <fullName evidence="7">Dihydrolipoamide acetyltransferase component of pyruvate dehydrogenase complex</fullName>
        <ecNumber evidence="7">2.3.1.-</ecNumber>
    </recommendedName>
</protein>
<dbReference type="eggNOG" id="COG0508">
    <property type="taxonomic scope" value="Bacteria"/>
</dbReference>
<dbReference type="GO" id="GO:0016407">
    <property type="term" value="F:acetyltransferase activity"/>
    <property type="evidence" value="ECO:0007669"/>
    <property type="project" value="TreeGrafter"/>
</dbReference>
<dbReference type="GO" id="GO:0031405">
    <property type="term" value="F:lipoic acid binding"/>
    <property type="evidence" value="ECO:0007669"/>
    <property type="project" value="TreeGrafter"/>
</dbReference>
<dbReference type="InterPro" id="IPR000089">
    <property type="entry name" value="Biotin_lipoyl"/>
</dbReference>
<dbReference type="PANTHER" id="PTHR43178">
    <property type="entry name" value="DIHYDROLIPOAMIDE ACETYLTRANSFERASE COMPONENT OF PYRUVATE DEHYDROGENASE COMPLEX"/>
    <property type="match status" value="1"/>
</dbReference>
<dbReference type="GO" id="GO:0005737">
    <property type="term" value="C:cytoplasm"/>
    <property type="evidence" value="ECO:0007669"/>
    <property type="project" value="TreeGrafter"/>
</dbReference>
<dbReference type="Pfam" id="PF00198">
    <property type="entry name" value="2-oxoacid_dh"/>
    <property type="match status" value="1"/>
</dbReference>
<dbReference type="PROSITE" id="PS50968">
    <property type="entry name" value="BIOTINYL_LIPOYL"/>
    <property type="match status" value="1"/>
</dbReference>
<gene>
    <name evidence="9" type="ORF">SJ05684_b47870</name>
</gene>
<keyword evidence="6 7" id="KW-0012">Acyltransferase</keyword>
<geneLocation type="plasmid" evidence="10">
    <name>psj05684b</name>
</geneLocation>
<reference evidence="9 10" key="1">
    <citation type="submission" date="2017-08" db="EMBL/GenBank/DDBJ databases">
        <title>Multipartite genome sequences of Sinorhizobium species nodulating soybeans.</title>
        <authorList>
            <person name="Tian C.F."/>
        </authorList>
    </citation>
    <scope>NUCLEOTIDE SEQUENCE [LARGE SCALE GENOMIC DNA]</scope>
    <source>
        <strain evidence="9 10">CCBAU 05684</strain>
        <plasmid evidence="10">psj05684b</plasmid>
    </source>
</reference>
<dbReference type="OrthoDB" id="9805770at2"/>
<keyword evidence="10" id="KW-1185">Reference proteome</keyword>
<evidence type="ECO:0000256" key="7">
    <source>
        <dbReference type="RuleBase" id="RU003423"/>
    </source>
</evidence>
<evidence type="ECO:0000256" key="3">
    <source>
        <dbReference type="ARBA" id="ARBA00011484"/>
    </source>
</evidence>
<dbReference type="Gene3D" id="3.30.559.10">
    <property type="entry name" value="Chloramphenicol acetyltransferase-like domain"/>
    <property type="match status" value="1"/>
</dbReference>
<dbReference type="SUPFAM" id="SSF52777">
    <property type="entry name" value="CoA-dependent acyltransferases"/>
    <property type="match status" value="1"/>
</dbReference>
<sequence>MIEFKMPTLAAEVEAATLVEWFKQPGDHIKRGDVIAIAETRTGAIEIEAFDEGVIGEQRVQPGRQIEVGAVLATIFSPEEADRPRRAAKTRGTIARHPYERRGSGRPSTVWPRPTERASAGWQYRGGMLTVHGFPPVWPEANGVGGTAEFPCDHRQEQQMSRRGWWSAREDLRKATGAAMLRSHREIPHYWVSHAIDATPLLDWVEAENAGRRRNDRLLYLAPLMKAVALALKEVPELNGHYREGGFRPSSAVHMGLATPLRGGGLVAPTIRDTDSRSVDDLMQAIADLTPRAKLGRLSGTETAGATVVLSNLGNGKADSIFPLIHPPQVAIIACGTAAPRPWAIADTVSVRQVIQVTVAGDHRVSHAPRAAEFLARLSELLSEPEAL</sequence>
<evidence type="ECO:0000313" key="10">
    <source>
        <dbReference type="Proteomes" id="UP000217211"/>
    </source>
</evidence>
<dbReference type="SUPFAM" id="SSF51230">
    <property type="entry name" value="Single hybrid motif"/>
    <property type="match status" value="1"/>
</dbReference>
<comment type="subunit">
    <text evidence="3">Forms a 24-polypeptide structural core with octahedral symmetry.</text>
</comment>
<dbReference type="EC" id="2.3.1.-" evidence="7"/>
<dbReference type="KEGG" id="esj:SJ05684_b47870"/>
<proteinExistence type="inferred from homology"/>
<dbReference type="RefSeq" id="WP_034856949.1">
    <property type="nucleotide sequence ID" value="NZ_CP023068.1"/>
</dbReference>
<dbReference type="InterPro" id="IPR050743">
    <property type="entry name" value="2-oxoacid_DH_E2_comp"/>
</dbReference>
<evidence type="ECO:0000256" key="4">
    <source>
        <dbReference type="ARBA" id="ARBA00022679"/>
    </source>
</evidence>
<evidence type="ECO:0000256" key="2">
    <source>
        <dbReference type="ARBA" id="ARBA00007317"/>
    </source>
</evidence>
<dbReference type="AlphaFoldDB" id="A0A249PKC6"/>
<dbReference type="CDD" id="cd06849">
    <property type="entry name" value="lipoyl_domain"/>
    <property type="match status" value="1"/>
</dbReference>
<dbReference type="Pfam" id="PF00364">
    <property type="entry name" value="Biotin_lipoyl"/>
    <property type="match status" value="1"/>
</dbReference>
<keyword evidence="5 7" id="KW-0450">Lipoyl</keyword>
<dbReference type="Gene3D" id="2.40.50.100">
    <property type="match status" value="1"/>
</dbReference>
<comment type="cofactor">
    <cofactor evidence="1 7">
        <name>(R)-lipoate</name>
        <dbReference type="ChEBI" id="CHEBI:83088"/>
    </cofactor>
</comment>
<keyword evidence="4 7" id="KW-0808">Transferase</keyword>
<evidence type="ECO:0000256" key="6">
    <source>
        <dbReference type="ARBA" id="ARBA00023315"/>
    </source>
</evidence>
<dbReference type="InterPro" id="IPR011053">
    <property type="entry name" value="Single_hybrid_motif"/>
</dbReference>
<dbReference type="InterPro" id="IPR023213">
    <property type="entry name" value="CAT-like_dom_sf"/>
</dbReference>
<organism evidence="9 10">
    <name type="scientific">Sinorhizobium sojae CCBAU 05684</name>
    <dbReference type="NCBI Taxonomy" id="716928"/>
    <lineage>
        <taxon>Bacteria</taxon>
        <taxon>Pseudomonadati</taxon>
        <taxon>Pseudomonadota</taxon>
        <taxon>Alphaproteobacteria</taxon>
        <taxon>Hyphomicrobiales</taxon>
        <taxon>Rhizobiaceae</taxon>
        <taxon>Sinorhizobium/Ensifer group</taxon>
        <taxon>Sinorhizobium</taxon>
    </lineage>
</organism>
<evidence type="ECO:0000259" key="8">
    <source>
        <dbReference type="PROSITE" id="PS50968"/>
    </source>
</evidence>
<dbReference type="EMBL" id="CP023068">
    <property type="protein sequence ID" value="ASY65769.1"/>
    <property type="molecule type" value="Genomic_DNA"/>
</dbReference>
<dbReference type="Proteomes" id="UP000217211">
    <property type="component" value="Plasmid pSJ05684b"/>
</dbReference>
<keyword evidence="9" id="KW-0670">Pyruvate</keyword>
<dbReference type="PANTHER" id="PTHR43178:SF5">
    <property type="entry name" value="LIPOAMIDE ACYLTRANSFERASE COMPONENT OF BRANCHED-CHAIN ALPHA-KETO ACID DEHYDROGENASE COMPLEX, MITOCHONDRIAL"/>
    <property type="match status" value="1"/>
</dbReference>
<accession>A0A249PKC6</accession>
<feature type="domain" description="Lipoyl-binding" evidence="8">
    <location>
        <begin position="1"/>
        <end position="76"/>
    </location>
</feature>
<comment type="similarity">
    <text evidence="2 7">Belongs to the 2-oxoacid dehydrogenase family.</text>
</comment>
<evidence type="ECO:0000256" key="1">
    <source>
        <dbReference type="ARBA" id="ARBA00001938"/>
    </source>
</evidence>
<name>A0A249PKC6_9HYPH</name>
<dbReference type="InterPro" id="IPR001078">
    <property type="entry name" value="2-oxoacid_DH_actylTfrase"/>
</dbReference>
<evidence type="ECO:0000256" key="5">
    <source>
        <dbReference type="ARBA" id="ARBA00022823"/>
    </source>
</evidence>
<dbReference type="STRING" id="716928.GCA_000261485_03803"/>